<evidence type="ECO:0000259" key="2">
    <source>
        <dbReference type="Pfam" id="PF18998"/>
    </source>
</evidence>
<dbReference type="InterPro" id="IPR044060">
    <property type="entry name" value="Bacterial_rp_domain"/>
</dbReference>
<name>A0A2R7Y9I5_9ARCH</name>
<keyword evidence="1" id="KW-0812">Transmembrane</keyword>
<protein>
    <recommendedName>
        <fullName evidence="2">Bacterial repeat domain-containing protein</fullName>
    </recommendedName>
</protein>
<organism evidence="3 4">
    <name type="scientific">Candidatus Terraquivivens tikiterensis</name>
    <dbReference type="NCBI Taxonomy" id="1980982"/>
    <lineage>
        <taxon>Archaea</taxon>
        <taxon>Nitrososphaerota</taxon>
        <taxon>Candidatus Wolframiiraptoraceae</taxon>
        <taxon>Candidatus Terraquivivens</taxon>
    </lineage>
</organism>
<sequence>MRPLNAVLLTLFTSTLLIGSAFCLTFSESGLIVYRDGVVHVKVHLVASEAEAAVSIPLLAADAYNILVIDDNMRPLVYDVNGSTLTVYTLGATGVTAEYDTNALTSKEAGVWTLKLTAPFQLTVKLPENSTIIYLSSAPAAIEVEGSTTMLTLQPGDWEISYELPAPTQPPAPTPSTATITFSLSSIGSDAIGTILTVDGRAYSDLPKSFTWDVGSSHSFSWSDTVGSTSSGTRYAWVSTSGLSSAKSGSITVPSGGGSVSAFYKTQYLLTVNVNPSGAGSVSLNPSSPDGWYDSGVSITATATPASGYVFDHWVLDGSDVGSSSSTAVFMNRPHTLIAVFSLSAPSSQPSQTPQPSQGPQRAFQWFQYTVIAVVIVVVVLLTALRRKRKVEVVTSPRRTGR</sequence>
<reference evidence="3 4" key="1">
    <citation type="submission" date="2017-04" db="EMBL/GenBank/DDBJ databases">
        <title>Draft Aigarchaeota genome from a New Zealand hot spring.</title>
        <authorList>
            <person name="Reysenbach A.-L."/>
            <person name="Donaho J.A."/>
            <person name="Gerhart J."/>
            <person name="Kelley J.F."/>
            <person name="Kouba K."/>
            <person name="Podar M."/>
            <person name="Stott M."/>
        </authorList>
    </citation>
    <scope>NUCLEOTIDE SEQUENCE [LARGE SCALE GENOMIC DNA]</scope>
    <source>
        <strain evidence="3">NZ13_MG1</strain>
    </source>
</reference>
<evidence type="ECO:0000313" key="3">
    <source>
        <dbReference type="EMBL" id="PUA34185.1"/>
    </source>
</evidence>
<keyword evidence="1" id="KW-1133">Transmembrane helix</keyword>
<feature type="transmembrane region" description="Helical" evidence="1">
    <location>
        <begin position="366"/>
        <end position="385"/>
    </location>
</feature>
<feature type="domain" description="Bacterial repeat" evidence="2">
    <location>
        <begin position="271"/>
        <end position="343"/>
    </location>
</feature>
<keyword evidence="1" id="KW-0472">Membrane</keyword>
<dbReference type="Pfam" id="PF18998">
    <property type="entry name" value="Flg_new_2"/>
    <property type="match status" value="1"/>
</dbReference>
<gene>
    <name evidence="3" type="ORF">B9J98_00910</name>
</gene>
<proteinExistence type="predicted"/>
<accession>A0A2R7Y9I5</accession>
<evidence type="ECO:0000313" key="4">
    <source>
        <dbReference type="Proteomes" id="UP000244066"/>
    </source>
</evidence>
<evidence type="ECO:0000256" key="1">
    <source>
        <dbReference type="SAM" id="Phobius"/>
    </source>
</evidence>
<dbReference type="AlphaFoldDB" id="A0A2R7Y9I5"/>
<dbReference type="Proteomes" id="UP000244066">
    <property type="component" value="Unassembled WGS sequence"/>
</dbReference>
<comment type="caution">
    <text evidence="3">The sequence shown here is derived from an EMBL/GenBank/DDBJ whole genome shotgun (WGS) entry which is preliminary data.</text>
</comment>
<dbReference type="EMBL" id="NDWU01000002">
    <property type="protein sequence ID" value="PUA34185.1"/>
    <property type="molecule type" value="Genomic_DNA"/>
</dbReference>